<organism evidence="5 6">
    <name type="scientific">Alkalibacterium pelagium</name>
    <dbReference type="NCBI Taxonomy" id="426702"/>
    <lineage>
        <taxon>Bacteria</taxon>
        <taxon>Bacillati</taxon>
        <taxon>Bacillota</taxon>
        <taxon>Bacilli</taxon>
        <taxon>Lactobacillales</taxon>
        <taxon>Carnobacteriaceae</taxon>
        <taxon>Alkalibacterium</taxon>
    </lineage>
</organism>
<proteinExistence type="predicted"/>
<dbReference type="EMBL" id="FNZU01000019">
    <property type="protein sequence ID" value="SEL32801.1"/>
    <property type="molecule type" value="Genomic_DNA"/>
</dbReference>
<evidence type="ECO:0000259" key="4">
    <source>
        <dbReference type="PROSITE" id="PS50995"/>
    </source>
</evidence>
<reference evidence="6" key="1">
    <citation type="submission" date="2016-10" db="EMBL/GenBank/DDBJ databases">
        <authorList>
            <person name="Varghese N."/>
            <person name="Submissions S."/>
        </authorList>
    </citation>
    <scope>NUCLEOTIDE SEQUENCE [LARGE SCALE GENOMIC DNA]</scope>
    <source>
        <strain evidence="6">DSM 19183</strain>
    </source>
</reference>
<evidence type="ECO:0000256" key="3">
    <source>
        <dbReference type="ARBA" id="ARBA00023163"/>
    </source>
</evidence>
<dbReference type="GO" id="GO:0003677">
    <property type="term" value="F:DNA binding"/>
    <property type="evidence" value="ECO:0007669"/>
    <property type="project" value="UniProtKB-KW"/>
</dbReference>
<evidence type="ECO:0000256" key="2">
    <source>
        <dbReference type="ARBA" id="ARBA00023125"/>
    </source>
</evidence>
<keyword evidence="1" id="KW-0805">Transcription regulation</keyword>
<dbReference type="GO" id="GO:0003700">
    <property type="term" value="F:DNA-binding transcription factor activity"/>
    <property type="evidence" value="ECO:0007669"/>
    <property type="project" value="InterPro"/>
</dbReference>
<gene>
    <name evidence="5" type="ORF">SAMN04488099_1194</name>
</gene>
<dbReference type="PRINTS" id="PR00598">
    <property type="entry name" value="HTHMARR"/>
</dbReference>
<dbReference type="SMART" id="SM00347">
    <property type="entry name" value="HTH_MARR"/>
    <property type="match status" value="1"/>
</dbReference>
<sequence>MKRNTLASLIWVRITRFTHQSALLSNDFLKSFDITAAQFDVLNQIGTYQPLSQSELAEKITISAGGISRMLSRLERDGYIQRTSEWKTKWISLTDKGEAKLESVFEHQLAFQTSLMEDCLSREEQKTLYKLMTKVQRHTEKELGQ</sequence>
<dbReference type="Proteomes" id="UP000199081">
    <property type="component" value="Unassembled WGS sequence"/>
</dbReference>
<dbReference type="InterPro" id="IPR036390">
    <property type="entry name" value="WH_DNA-bd_sf"/>
</dbReference>
<dbReference type="PANTHER" id="PTHR42756">
    <property type="entry name" value="TRANSCRIPTIONAL REGULATOR, MARR"/>
    <property type="match status" value="1"/>
</dbReference>
<dbReference type="PANTHER" id="PTHR42756:SF1">
    <property type="entry name" value="TRANSCRIPTIONAL REPRESSOR OF EMRAB OPERON"/>
    <property type="match status" value="1"/>
</dbReference>
<accession>A0A1H7PAL3</accession>
<keyword evidence="3" id="KW-0804">Transcription</keyword>
<keyword evidence="6" id="KW-1185">Reference proteome</keyword>
<evidence type="ECO:0000256" key="1">
    <source>
        <dbReference type="ARBA" id="ARBA00023015"/>
    </source>
</evidence>
<dbReference type="SUPFAM" id="SSF46785">
    <property type="entry name" value="Winged helix' DNA-binding domain"/>
    <property type="match status" value="1"/>
</dbReference>
<dbReference type="InterPro" id="IPR036388">
    <property type="entry name" value="WH-like_DNA-bd_sf"/>
</dbReference>
<dbReference type="CDD" id="cd00090">
    <property type="entry name" value="HTH_ARSR"/>
    <property type="match status" value="1"/>
</dbReference>
<dbReference type="PROSITE" id="PS50995">
    <property type="entry name" value="HTH_MARR_2"/>
    <property type="match status" value="1"/>
</dbReference>
<name>A0A1H7PAL3_9LACT</name>
<dbReference type="InterPro" id="IPR011991">
    <property type="entry name" value="ArsR-like_HTH"/>
</dbReference>
<dbReference type="AlphaFoldDB" id="A0A1H7PAL3"/>
<dbReference type="RefSeq" id="WP_091482893.1">
    <property type="nucleotide sequence ID" value="NZ_BJYC01000023.1"/>
</dbReference>
<protein>
    <submittedName>
        <fullName evidence="5">DNA-binding transcriptional regulator, MarR family</fullName>
    </submittedName>
</protein>
<dbReference type="Pfam" id="PF01047">
    <property type="entry name" value="MarR"/>
    <property type="match status" value="1"/>
</dbReference>
<evidence type="ECO:0000313" key="5">
    <source>
        <dbReference type="EMBL" id="SEL32801.1"/>
    </source>
</evidence>
<feature type="domain" description="HTH marR-type" evidence="4">
    <location>
        <begin position="1"/>
        <end position="137"/>
    </location>
</feature>
<keyword evidence="2 5" id="KW-0238">DNA-binding</keyword>
<dbReference type="InterPro" id="IPR000835">
    <property type="entry name" value="HTH_MarR-typ"/>
</dbReference>
<evidence type="ECO:0000313" key="6">
    <source>
        <dbReference type="Proteomes" id="UP000199081"/>
    </source>
</evidence>
<dbReference type="Gene3D" id="1.10.10.10">
    <property type="entry name" value="Winged helix-like DNA-binding domain superfamily/Winged helix DNA-binding domain"/>
    <property type="match status" value="1"/>
</dbReference>
<dbReference type="OrthoDB" id="158803at2"/>
<dbReference type="STRING" id="426702.SAMN04488099_1194"/>